<dbReference type="PANTHER" id="PTHR43032:SF2">
    <property type="entry name" value="BLL0505 PROTEIN"/>
    <property type="match status" value="1"/>
</dbReference>
<name>A0ABX0FN57_9BURK</name>
<dbReference type="EMBL" id="JAADJT010000007">
    <property type="protein sequence ID" value="NGZ85864.1"/>
    <property type="molecule type" value="Genomic_DNA"/>
</dbReference>
<dbReference type="Proteomes" id="UP000666369">
    <property type="component" value="Unassembled WGS sequence"/>
</dbReference>
<keyword evidence="3" id="KW-1185">Reference proteome</keyword>
<accession>A0ABX0FN57</accession>
<dbReference type="InterPro" id="IPR006311">
    <property type="entry name" value="TAT_signal"/>
</dbReference>
<proteinExistence type="predicted"/>
<dbReference type="RefSeq" id="WP_166105262.1">
    <property type="nucleotide sequence ID" value="NZ_JAADJT010000007.1"/>
</dbReference>
<dbReference type="InterPro" id="IPR000572">
    <property type="entry name" value="OxRdtase_Mopterin-bd_dom"/>
</dbReference>
<dbReference type="Pfam" id="PF00174">
    <property type="entry name" value="Oxidored_molyb"/>
    <property type="match status" value="1"/>
</dbReference>
<dbReference type="Gene3D" id="3.90.420.10">
    <property type="entry name" value="Oxidoreductase, molybdopterin-binding domain"/>
    <property type="match status" value="1"/>
</dbReference>
<evidence type="ECO:0000259" key="1">
    <source>
        <dbReference type="Pfam" id="PF00174"/>
    </source>
</evidence>
<sequence length="243" mass="27047">MTKEIWTPDPGRRRLLRLSLGAAAAALLPACSITENETVEAALKRVSRFNDAAQAALFRPQTLAPLFHKNELTLPFRFNAFYSEASVPEIDEQTWRFKVDGLVRKPGEWTLPELKALPPLTEITRLVCIEGWSAIGLWTGVPLHHFLKLIGADTSAKYVAFTCADGYFTSIDMASALHPQTMLAFSFNGAASLPDEFGFPLRLRIPTKLGFKNPKHLTGMTVSNSFTSGYWEDLHGYNWFAGL</sequence>
<organism evidence="2 3">
    <name type="scientific">Duganella aceris</name>
    <dbReference type="NCBI Taxonomy" id="2703883"/>
    <lineage>
        <taxon>Bacteria</taxon>
        <taxon>Pseudomonadati</taxon>
        <taxon>Pseudomonadota</taxon>
        <taxon>Betaproteobacteria</taxon>
        <taxon>Burkholderiales</taxon>
        <taxon>Oxalobacteraceae</taxon>
        <taxon>Telluria group</taxon>
        <taxon>Duganella</taxon>
    </lineage>
</organism>
<dbReference type="SUPFAM" id="SSF56524">
    <property type="entry name" value="Oxidoreductase molybdopterin-binding domain"/>
    <property type="match status" value="1"/>
</dbReference>
<protein>
    <submittedName>
        <fullName evidence="2">Molybdopterin-dependent oxidoreductase</fullName>
    </submittedName>
</protein>
<dbReference type="InterPro" id="IPR036374">
    <property type="entry name" value="OxRdtase_Mopterin-bd_sf"/>
</dbReference>
<dbReference type="PANTHER" id="PTHR43032">
    <property type="entry name" value="PROTEIN-METHIONINE-SULFOXIDE REDUCTASE"/>
    <property type="match status" value="1"/>
</dbReference>
<gene>
    <name evidence="2" type="ORF">GW587_16585</name>
</gene>
<reference evidence="3" key="2">
    <citation type="submission" date="2023-07" db="EMBL/GenBank/DDBJ databases">
        <title>Duganella aceri sp. nov., isolated from tree sap.</title>
        <authorList>
            <person name="Kim I.S."/>
        </authorList>
    </citation>
    <scope>NUCLEOTIDE SEQUENCE [LARGE SCALE GENOMIC DNA]</scope>
    <source>
        <strain evidence="3">SAP-35</strain>
    </source>
</reference>
<comment type="caution">
    <text evidence="2">The sequence shown here is derived from an EMBL/GenBank/DDBJ whole genome shotgun (WGS) entry which is preliminary data.</text>
</comment>
<evidence type="ECO:0000313" key="2">
    <source>
        <dbReference type="EMBL" id="NGZ85864.1"/>
    </source>
</evidence>
<dbReference type="PROSITE" id="PS51318">
    <property type="entry name" value="TAT"/>
    <property type="match status" value="1"/>
</dbReference>
<feature type="domain" description="Oxidoreductase molybdopterin-binding" evidence="1">
    <location>
        <begin position="86"/>
        <end position="231"/>
    </location>
</feature>
<evidence type="ECO:0000313" key="3">
    <source>
        <dbReference type="Proteomes" id="UP000666369"/>
    </source>
</evidence>
<reference evidence="2 3" key="1">
    <citation type="submission" date="2020-01" db="EMBL/GenBank/DDBJ databases">
        <authorList>
            <person name="Lee S.D."/>
        </authorList>
    </citation>
    <scope>NUCLEOTIDE SEQUENCE [LARGE SCALE GENOMIC DNA]</scope>
    <source>
        <strain evidence="2 3">SAP-35</strain>
    </source>
</reference>